<evidence type="ECO:0000256" key="2">
    <source>
        <dbReference type="ARBA" id="ARBA00023002"/>
    </source>
</evidence>
<evidence type="ECO:0000313" key="7">
    <source>
        <dbReference type="EMBL" id="QKV18012.1"/>
    </source>
</evidence>
<dbReference type="Gene3D" id="3.40.30.10">
    <property type="entry name" value="Glutaredoxin"/>
    <property type="match status" value="1"/>
</dbReference>
<dbReference type="InterPro" id="IPR001853">
    <property type="entry name" value="DSBA-like_thioredoxin_dom"/>
</dbReference>
<evidence type="ECO:0000313" key="8">
    <source>
        <dbReference type="Proteomes" id="UP000509367"/>
    </source>
</evidence>
<dbReference type="KEGG" id="orm:HTY61_05815"/>
<keyword evidence="2" id="KW-0560">Oxidoreductase</keyword>
<feature type="chain" id="PRO_5027076414" evidence="5">
    <location>
        <begin position="30"/>
        <end position="256"/>
    </location>
</feature>
<keyword evidence="3" id="KW-1015">Disulfide bond</keyword>
<dbReference type="EMBL" id="CP054836">
    <property type="protein sequence ID" value="QKV18012.1"/>
    <property type="molecule type" value="Genomic_DNA"/>
</dbReference>
<dbReference type="PANTHER" id="PTHR13887">
    <property type="entry name" value="GLUTATHIONE S-TRANSFERASE KAPPA"/>
    <property type="match status" value="1"/>
</dbReference>
<keyword evidence="1 5" id="KW-0732">Signal</keyword>
<evidence type="ECO:0000256" key="5">
    <source>
        <dbReference type="SAM" id="SignalP"/>
    </source>
</evidence>
<feature type="signal peptide" evidence="5">
    <location>
        <begin position="1"/>
        <end position="29"/>
    </location>
</feature>
<proteinExistence type="predicted"/>
<reference evidence="7 8" key="1">
    <citation type="submission" date="2020-06" db="EMBL/GenBank/DDBJ databases">
        <title>Oricola thermophila sp. nov. isolated from a tidal sediments.</title>
        <authorList>
            <person name="Kwon K.K."/>
            <person name="Yang S.-H."/>
            <person name="Park M.-J."/>
        </authorList>
    </citation>
    <scope>NUCLEOTIDE SEQUENCE [LARGE SCALE GENOMIC DNA]</scope>
    <source>
        <strain evidence="7 8">MEBiC13590</strain>
    </source>
</reference>
<protein>
    <submittedName>
        <fullName evidence="7">DsbA family protein</fullName>
    </submittedName>
</protein>
<evidence type="ECO:0000256" key="1">
    <source>
        <dbReference type="ARBA" id="ARBA00022729"/>
    </source>
</evidence>
<dbReference type="Proteomes" id="UP000509367">
    <property type="component" value="Chromosome"/>
</dbReference>
<feature type="domain" description="Thioredoxin" evidence="6">
    <location>
        <begin position="69"/>
        <end position="250"/>
    </location>
</feature>
<dbReference type="InterPro" id="IPR041205">
    <property type="entry name" value="ScsC_N"/>
</dbReference>
<dbReference type="AlphaFoldDB" id="A0A6N1VFJ7"/>
<gene>
    <name evidence="7" type="ORF">HTY61_05815</name>
</gene>
<keyword evidence="8" id="KW-1185">Reference proteome</keyword>
<name>A0A6N1VFJ7_9HYPH</name>
<accession>A0A6N1VFJ7</accession>
<dbReference type="InterPro" id="IPR036249">
    <property type="entry name" value="Thioredoxin-like_sf"/>
</dbReference>
<organism evidence="7 8">
    <name type="scientific">Oricola thermophila</name>
    <dbReference type="NCBI Taxonomy" id="2742145"/>
    <lineage>
        <taxon>Bacteria</taxon>
        <taxon>Pseudomonadati</taxon>
        <taxon>Pseudomonadota</taxon>
        <taxon>Alphaproteobacteria</taxon>
        <taxon>Hyphomicrobiales</taxon>
        <taxon>Ahrensiaceae</taxon>
        <taxon>Oricola</taxon>
    </lineage>
</organism>
<sequence>MALPMRKLVLHTAVAAAVLLPAATGPAAAFDDAERKEIETIVRDYLLANPEVLLEVQQALTAKQMAEQRDQQQKAIASKSDSIFGDSRDPVLGNPEGNVTIVEFFDYNCGYCKRALTDMVSMMEGDSELRFVLKEFPILGPESEEAHRVAFAFHDLHPDRYTEFHLRLLGGEGRANEESAMRIALDLGADEAALRRQMEDDSVIERIRDTYQLATELGISGTPAYVIGDEVVSGALGEEVLATKVANVRECGSTVC</sequence>
<dbReference type="Pfam" id="PF18312">
    <property type="entry name" value="ScsC_N"/>
    <property type="match status" value="1"/>
</dbReference>
<dbReference type="RefSeq" id="WP_175275908.1">
    <property type="nucleotide sequence ID" value="NZ_CP054836.1"/>
</dbReference>
<dbReference type="SUPFAM" id="SSF52833">
    <property type="entry name" value="Thioredoxin-like"/>
    <property type="match status" value="1"/>
</dbReference>
<evidence type="ECO:0000259" key="6">
    <source>
        <dbReference type="PROSITE" id="PS51352"/>
    </source>
</evidence>
<dbReference type="CDD" id="cd03023">
    <property type="entry name" value="DsbA_Com1_like"/>
    <property type="match status" value="1"/>
</dbReference>
<evidence type="ECO:0000256" key="3">
    <source>
        <dbReference type="ARBA" id="ARBA00023157"/>
    </source>
</evidence>
<dbReference type="GO" id="GO:0016491">
    <property type="term" value="F:oxidoreductase activity"/>
    <property type="evidence" value="ECO:0007669"/>
    <property type="project" value="UniProtKB-KW"/>
</dbReference>
<dbReference type="PANTHER" id="PTHR13887:SF14">
    <property type="entry name" value="DISULFIDE BOND FORMATION PROTEIN D"/>
    <property type="match status" value="1"/>
</dbReference>
<evidence type="ECO:0000256" key="4">
    <source>
        <dbReference type="ARBA" id="ARBA00023284"/>
    </source>
</evidence>
<dbReference type="InterPro" id="IPR013766">
    <property type="entry name" value="Thioredoxin_domain"/>
</dbReference>
<dbReference type="Pfam" id="PF01323">
    <property type="entry name" value="DSBA"/>
    <property type="match status" value="1"/>
</dbReference>
<keyword evidence="4" id="KW-0676">Redox-active center</keyword>
<dbReference type="PROSITE" id="PS51352">
    <property type="entry name" value="THIOREDOXIN_2"/>
    <property type="match status" value="1"/>
</dbReference>